<sequence length="114" mass="11514" precursor="true">MTVRRLVVGLGAVLLLAGVIGLLTPVSVSDGNGHSVGCGNAVATDLSAARSANNNGVANIPILNQVVPHTDFVAKCQSEVGGRRAWTIPLAVIGIVVVAGALLVQRRGARQTGV</sequence>
<gene>
    <name evidence="2" type="ORF">BN971_00318</name>
</gene>
<feature type="transmembrane region" description="Helical" evidence="1">
    <location>
        <begin position="85"/>
        <end position="104"/>
    </location>
</feature>
<protein>
    <recommendedName>
        <fullName evidence="4">Aminopeptidase</fullName>
    </recommendedName>
</protein>
<evidence type="ECO:0008006" key="4">
    <source>
        <dbReference type="Google" id="ProtNLM"/>
    </source>
</evidence>
<dbReference type="Proteomes" id="UP000198875">
    <property type="component" value="Unassembled WGS sequence"/>
</dbReference>
<reference evidence="2 3" key="1">
    <citation type="submission" date="2015-03" db="EMBL/GenBank/DDBJ databases">
        <authorList>
            <person name="Murphy D."/>
        </authorList>
    </citation>
    <scope>NUCLEOTIDE SEQUENCE [LARGE SCALE GENOMIC DNA]</scope>
    <source>
        <strain evidence="2 3">DSM 44277</strain>
    </source>
</reference>
<name>A0A0U0W2H5_MYCBE</name>
<evidence type="ECO:0000313" key="3">
    <source>
        <dbReference type="Proteomes" id="UP000198875"/>
    </source>
</evidence>
<dbReference type="OrthoDB" id="4752181at2"/>
<evidence type="ECO:0000313" key="2">
    <source>
        <dbReference type="EMBL" id="CPR03546.1"/>
    </source>
</evidence>
<keyword evidence="1" id="KW-1133">Transmembrane helix</keyword>
<accession>A0A0U0W2H5</accession>
<organism evidence="2 3">
    <name type="scientific">Mycobacterium bohemicum DSM 44277</name>
    <dbReference type="NCBI Taxonomy" id="1236609"/>
    <lineage>
        <taxon>Bacteria</taxon>
        <taxon>Bacillati</taxon>
        <taxon>Actinomycetota</taxon>
        <taxon>Actinomycetes</taxon>
        <taxon>Mycobacteriales</taxon>
        <taxon>Mycobacteriaceae</taxon>
        <taxon>Mycobacterium</taxon>
    </lineage>
</organism>
<dbReference type="AlphaFoldDB" id="A0A0U0W2H5"/>
<dbReference type="EMBL" id="CSTD01000001">
    <property type="protein sequence ID" value="CPR03546.1"/>
    <property type="molecule type" value="Genomic_DNA"/>
</dbReference>
<keyword evidence="1" id="KW-0472">Membrane</keyword>
<proteinExistence type="predicted"/>
<dbReference type="RefSeq" id="WP_085182275.1">
    <property type="nucleotide sequence ID" value="NZ_CSTD01000001.1"/>
</dbReference>
<evidence type="ECO:0000256" key="1">
    <source>
        <dbReference type="SAM" id="Phobius"/>
    </source>
</evidence>
<keyword evidence="1" id="KW-0812">Transmembrane</keyword>